<protein>
    <submittedName>
        <fullName evidence="2">Baseplate assembly protein</fullName>
    </submittedName>
</protein>
<evidence type="ECO:0000256" key="1">
    <source>
        <dbReference type="SAM" id="MobiDB-lite"/>
    </source>
</evidence>
<dbReference type="Proteomes" id="UP001596226">
    <property type="component" value="Unassembled WGS sequence"/>
</dbReference>
<dbReference type="NCBIfam" id="TIGR02243">
    <property type="entry name" value="putative baseplate assembly protein"/>
    <property type="match status" value="1"/>
</dbReference>
<feature type="region of interest" description="Disordered" evidence="1">
    <location>
        <begin position="243"/>
        <end position="291"/>
    </location>
</feature>
<feature type="compositionally biased region" description="Pro residues" evidence="1">
    <location>
        <begin position="262"/>
        <end position="274"/>
    </location>
</feature>
<reference evidence="3" key="1">
    <citation type="journal article" date="2019" name="Int. J. Syst. Evol. Microbiol.">
        <title>The Global Catalogue of Microorganisms (GCM) 10K type strain sequencing project: providing services to taxonomists for standard genome sequencing and annotation.</title>
        <authorList>
            <consortium name="The Broad Institute Genomics Platform"/>
            <consortium name="The Broad Institute Genome Sequencing Center for Infectious Disease"/>
            <person name="Wu L."/>
            <person name="Ma J."/>
        </authorList>
    </citation>
    <scope>NUCLEOTIDE SEQUENCE [LARGE SCALE GENOMIC DNA]</scope>
    <source>
        <strain evidence="3">CGMCC 4.7144</strain>
    </source>
</reference>
<comment type="caution">
    <text evidence="2">The sequence shown here is derived from an EMBL/GenBank/DDBJ whole genome shotgun (WGS) entry which is preliminary data.</text>
</comment>
<organism evidence="2 3">
    <name type="scientific">Micromonospora vulcania</name>
    <dbReference type="NCBI Taxonomy" id="1441873"/>
    <lineage>
        <taxon>Bacteria</taxon>
        <taxon>Bacillati</taxon>
        <taxon>Actinomycetota</taxon>
        <taxon>Actinomycetes</taxon>
        <taxon>Micromonosporales</taxon>
        <taxon>Micromonosporaceae</taxon>
        <taxon>Micromonospora</taxon>
    </lineage>
</organism>
<dbReference type="Gene3D" id="2.130.10.10">
    <property type="entry name" value="YVTN repeat-like/Quinoprotein amine dehydrogenase"/>
    <property type="match status" value="1"/>
</dbReference>
<sequence length="914" mass="96930">MTLPVPHLDDRAFLDLVTEARERIRQSCPAWTDLSAHDPGMALVEAFAHLTEVMIYRLNQLPEKAYVSFLNLLGVTRHGPTAAWADVRFTRTGSDRGAVRIPVGQRVAAARGADPRPVVFVTTEPTLLPAGEASVTVRMHHCEPVEAELIGVGTGQPGQVLRAAHAPLAHTAEALDLLLGVEVPAGTVELGAAAREHDGRTFEIWRPVDSFAGLGPQAKVYLVDRCSGTVTFAPALDLRPAAGPAVPGELPPADGDTAAPGEPTPVDPAQPGDPTPASASAGTAPSPVTVAAVPPAGRQIRLWYRAGGGPTGNVAAGTLTSLRDPLPGVRVDNPAPAAGGREMEALESVLLRGPYEFFAQQRAVTARDFEVLATSSGAVARARAFTRAAVYSFARPGEVEVVLVPYVPATARPGGRLPVAVLREHEVPEARRRVELDLEQRRMVGIQSRATWVRLKAVSIRARVVVRREEDVDAVRRRIHDRLHQTLSPLPTALNPTGWPFGEPLRASNVYRLLEHAEPGVRYVESVRFVVDEAPDAEVRALAVDQYQPRTWYAGRGAVLFRSSNGGAGWEPAGRFDGETVLRVAPAPAPVRPGIVPRPGSVAVVTLRASGGSRVHLSTDLGETWSLLTDLDSRISDVAWLDRDGAGALLVATDTGLYEVSLLPGAVPLQILVDPSDADRGFYAVRTFVSERGVPGVAVAAQASFGVYLSTAGGRPNSFKHVGLSNVDNRVLAVQYDGPATLLWSGAGEPDPKKPGQGCHRTRLFESDVQWQAVQAGWIGGTCRDLTFAGQLALAATQSGGVLRLDTLAAQPQWQPVMVNCGLPLRDRTRFVPVDAIAVSGHAGATATGGADPAAERLILAGGERGVYRSATGVDWTASANQATADVVTVPDTWLLCSGEHDIEVVRQDATLGD</sequence>
<dbReference type="SUPFAM" id="SSF110296">
    <property type="entry name" value="Oligoxyloglucan reducing end-specific cellobiohydrolase"/>
    <property type="match status" value="1"/>
</dbReference>
<name>A0ABW1H9J9_9ACTN</name>
<gene>
    <name evidence="2" type="ORF">ACFQGL_23680</name>
</gene>
<proteinExistence type="predicted"/>
<feature type="compositionally biased region" description="Low complexity" evidence="1">
    <location>
        <begin position="275"/>
        <end position="291"/>
    </location>
</feature>
<accession>A0ABW1H9J9</accession>
<dbReference type="InterPro" id="IPR011749">
    <property type="entry name" value="CHP02243"/>
</dbReference>
<dbReference type="CDD" id="cd15482">
    <property type="entry name" value="Sialidase_non-viral"/>
    <property type="match status" value="1"/>
</dbReference>
<keyword evidence="3" id="KW-1185">Reference proteome</keyword>
<dbReference type="EMBL" id="JBHSQS010000016">
    <property type="protein sequence ID" value="MFC5926339.1"/>
    <property type="molecule type" value="Genomic_DNA"/>
</dbReference>
<dbReference type="RefSeq" id="WP_377514560.1">
    <property type="nucleotide sequence ID" value="NZ_JBHSQS010000016.1"/>
</dbReference>
<evidence type="ECO:0000313" key="3">
    <source>
        <dbReference type="Proteomes" id="UP001596226"/>
    </source>
</evidence>
<dbReference type="InterPro" id="IPR015943">
    <property type="entry name" value="WD40/YVTN_repeat-like_dom_sf"/>
</dbReference>
<evidence type="ECO:0000313" key="2">
    <source>
        <dbReference type="EMBL" id="MFC5926339.1"/>
    </source>
</evidence>